<dbReference type="OrthoDB" id="9762536at2"/>
<dbReference type="GO" id="GO:0019146">
    <property type="term" value="F:arabinose-5-phosphate isomerase activity"/>
    <property type="evidence" value="ECO:0007669"/>
    <property type="project" value="UniProtKB-ARBA"/>
</dbReference>
<feature type="domain" description="CBS" evidence="8">
    <location>
        <begin position="273"/>
        <end position="329"/>
    </location>
</feature>
<comment type="similarity">
    <text evidence="1 4">Belongs to the SIS family. GutQ/KpsF subfamily.</text>
</comment>
<dbReference type="CDD" id="cd05014">
    <property type="entry name" value="SIS_Kpsf"/>
    <property type="match status" value="1"/>
</dbReference>
<evidence type="ECO:0000256" key="1">
    <source>
        <dbReference type="ARBA" id="ARBA00008165"/>
    </source>
</evidence>
<keyword evidence="5" id="KW-0862">Zinc</keyword>
<dbReference type="InterPro" id="IPR035474">
    <property type="entry name" value="SIS_Kpsf"/>
</dbReference>
<evidence type="ECO:0000256" key="3">
    <source>
        <dbReference type="ARBA" id="ARBA00023122"/>
    </source>
</evidence>
<keyword evidence="5" id="KW-0479">Metal-binding</keyword>
<dbReference type="GO" id="GO:0046872">
    <property type="term" value="F:metal ion binding"/>
    <property type="evidence" value="ECO:0007669"/>
    <property type="project" value="UniProtKB-KW"/>
</dbReference>
<dbReference type="PIRSF" id="PIRSF004692">
    <property type="entry name" value="KdsD_KpsF"/>
    <property type="match status" value="1"/>
</dbReference>
<reference evidence="11" key="1">
    <citation type="submission" date="2016-10" db="EMBL/GenBank/DDBJ databases">
        <authorList>
            <person name="Varghese N."/>
            <person name="Submissions S."/>
        </authorList>
    </citation>
    <scope>NUCLEOTIDE SEQUENCE [LARGE SCALE GENOMIC DNA]</scope>
    <source>
        <strain evidence="11">DSM 16995</strain>
    </source>
</reference>
<sequence>MTDKQLSDFIDRGREVLAIEEKGLASIRKNLGLGFAKAVEMLAGCKGRVIITGLGKSGLVGRKIAATMSSTGSPSFFLHPVEAAHGDLGMVRSDDVVIAISNSGETDELNSLLPAIRSFETKIISITSNGESTMARLSDVVIEAKVPCEACSHGLAPTASTTAALALGDALAVCLMDHKDFDSIDFKKFHPGGTLGRRLTLCISELMHTDNIPSAPESCLLSEALNILDTGKLGLIALTSAGNKLAGVITDGDVRRLVCAGKLNSSEPASEVMAKNPLRVTPDMSAAQALDLMEAKEITVLPVVDENGKISGMIHLHDLLGKGRLKFAETTRG</sequence>
<protein>
    <submittedName>
        <fullName evidence="10">Arabinose-5-phosphate isomerase</fullName>
    </submittedName>
</protein>
<dbReference type="Pfam" id="PF01380">
    <property type="entry name" value="SIS"/>
    <property type="match status" value="1"/>
</dbReference>
<dbReference type="InterPro" id="IPR050986">
    <property type="entry name" value="GutQ/KpsF_isomerases"/>
</dbReference>
<evidence type="ECO:0000256" key="6">
    <source>
        <dbReference type="PIRSR" id="PIRSR004692-3"/>
    </source>
</evidence>
<proteinExistence type="inferred from homology"/>
<evidence type="ECO:0000313" key="11">
    <source>
        <dbReference type="Proteomes" id="UP000199053"/>
    </source>
</evidence>
<evidence type="ECO:0000259" key="9">
    <source>
        <dbReference type="PROSITE" id="PS51464"/>
    </source>
</evidence>
<dbReference type="InterPro" id="IPR004800">
    <property type="entry name" value="KdsD/KpsF-type"/>
</dbReference>
<dbReference type="Pfam" id="PF00571">
    <property type="entry name" value="CBS"/>
    <property type="match status" value="2"/>
</dbReference>
<dbReference type="PROSITE" id="PS51464">
    <property type="entry name" value="SIS"/>
    <property type="match status" value="1"/>
</dbReference>
<dbReference type="GO" id="GO:0097367">
    <property type="term" value="F:carbohydrate derivative binding"/>
    <property type="evidence" value="ECO:0007669"/>
    <property type="project" value="InterPro"/>
</dbReference>
<organism evidence="10 11">
    <name type="scientific">Maridesulfovibrio ferrireducens</name>
    <dbReference type="NCBI Taxonomy" id="246191"/>
    <lineage>
        <taxon>Bacteria</taxon>
        <taxon>Pseudomonadati</taxon>
        <taxon>Thermodesulfobacteriota</taxon>
        <taxon>Desulfovibrionia</taxon>
        <taxon>Desulfovibrionales</taxon>
        <taxon>Desulfovibrionaceae</taxon>
        <taxon>Maridesulfovibrio</taxon>
    </lineage>
</organism>
<keyword evidence="11" id="KW-1185">Reference proteome</keyword>
<keyword evidence="3 7" id="KW-0129">CBS domain</keyword>
<dbReference type="STRING" id="246191.SAMN05660337_0772"/>
<dbReference type="PANTHER" id="PTHR42745:SF1">
    <property type="entry name" value="ARABINOSE 5-PHOSPHATE ISOMERASE KDSD"/>
    <property type="match status" value="1"/>
</dbReference>
<evidence type="ECO:0000313" key="10">
    <source>
        <dbReference type="EMBL" id="SDK54387.1"/>
    </source>
</evidence>
<evidence type="ECO:0000256" key="5">
    <source>
        <dbReference type="PIRSR" id="PIRSR004692-2"/>
    </source>
</evidence>
<feature type="domain" description="CBS" evidence="8">
    <location>
        <begin position="207"/>
        <end position="266"/>
    </location>
</feature>
<dbReference type="RefSeq" id="WP_092158384.1">
    <property type="nucleotide sequence ID" value="NZ_FNGA01000001.1"/>
</dbReference>
<dbReference type="SUPFAM" id="SSF53697">
    <property type="entry name" value="SIS domain"/>
    <property type="match status" value="1"/>
</dbReference>
<dbReference type="Gene3D" id="3.10.580.10">
    <property type="entry name" value="CBS-domain"/>
    <property type="match status" value="1"/>
</dbReference>
<dbReference type="GO" id="GO:1901135">
    <property type="term" value="P:carbohydrate derivative metabolic process"/>
    <property type="evidence" value="ECO:0007669"/>
    <property type="project" value="InterPro"/>
</dbReference>
<feature type="binding site" evidence="5">
    <location>
        <position position="79"/>
    </location>
    <ligand>
        <name>Zn(2+)</name>
        <dbReference type="ChEBI" id="CHEBI:29105"/>
    </ligand>
</feature>
<feature type="site" description="Catalytically relevant" evidence="6">
    <location>
        <position position="190"/>
    </location>
</feature>
<gene>
    <name evidence="10" type="ORF">SAMN05660337_0772</name>
</gene>
<dbReference type="NCBIfam" id="TIGR00393">
    <property type="entry name" value="kpsF"/>
    <property type="match status" value="1"/>
</dbReference>
<keyword evidence="2" id="KW-0677">Repeat</keyword>
<evidence type="ECO:0000259" key="8">
    <source>
        <dbReference type="PROSITE" id="PS51371"/>
    </source>
</evidence>
<dbReference type="AlphaFoldDB" id="A0A1G9CRX8"/>
<name>A0A1G9CRX8_9BACT</name>
<dbReference type="CDD" id="cd04604">
    <property type="entry name" value="CBS_pair_SIS_assoc"/>
    <property type="match status" value="1"/>
</dbReference>
<dbReference type="InterPro" id="IPR000644">
    <property type="entry name" value="CBS_dom"/>
</dbReference>
<dbReference type="InterPro" id="IPR046342">
    <property type="entry name" value="CBS_dom_sf"/>
</dbReference>
<evidence type="ECO:0000256" key="7">
    <source>
        <dbReference type="PROSITE-ProRule" id="PRU00703"/>
    </source>
</evidence>
<dbReference type="InterPro" id="IPR046348">
    <property type="entry name" value="SIS_dom_sf"/>
</dbReference>
<accession>A0A1G9CRX8</accession>
<dbReference type="InterPro" id="IPR001347">
    <property type="entry name" value="SIS_dom"/>
</dbReference>
<feature type="site" description="Catalytically relevant" evidence="6">
    <location>
        <position position="108"/>
    </location>
</feature>
<dbReference type="FunFam" id="3.40.50.10490:FF:000011">
    <property type="entry name" value="Arabinose 5-phosphate isomerase"/>
    <property type="match status" value="1"/>
</dbReference>
<dbReference type="Gene3D" id="3.40.50.10490">
    <property type="entry name" value="Glucose-6-phosphate isomerase like protein, domain 1"/>
    <property type="match status" value="1"/>
</dbReference>
<dbReference type="PROSITE" id="PS51371">
    <property type="entry name" value="CBS"/>
    <property type="match status" value="2"/>
</dbReference>
<dbReference type="PANTHER" id="PTHR42745">
    <property type="match status" value="1"/>
</dbReference>
<dbReference type="GO" id="GO:0005975">
    <property type="term" value="P:carbohydrate metabolic process"/>
    <property type="evidence" value="ECO:0007669"/>
    <property type="project" value="InterPro"/>
</dbReference>
<dbReference type="Proteomes" id="UP000199053">
    <property type="component" value="Unassembled WGS sequence"/>
</dbReference>
<dbReference type="EMBL" id="FNGA01000001">
    <property type="protein sequence ID" value="SDK54387.1"/>
    <property type="molecule type" value="Genomic_DNA"/>
</dbReference>
<dbReference type="SMART" id="SM00116">
    <property type="entry name" value="CBS"/>
    <property type="match status" value="2"/>
</dbReference>
<evidence type="ECO:0000256" key="2">
    <source>
        <dbReference type="ARBA" id="ARBA00022737"/>
    </source>
</evidence>
<keyword evidence="10" id="KW-0413">Isomerase</keyword>
<feature type="site" description="Catalytically relevant" evidence="6">
    <location>
        <position position="56"/>
    </location>
</feature>
<feature type="domain" description="SIS" evidence="9">
    <location>
        <begin position="38"/>
        <end position="181"/>
    </location>
</feature>
<evidence type="ECO:0000256" key="4">
    <source>
        <dbReference type="PIRNR" id="PIRNR004692"/>
    </source>
</evidence>
<feature type="site" description="Catalytically relevant" evidence="6">
    <location>
        <position position="149"/>
    </location>
</feature>